<gene>
    <name evidence="7" type="ORF">S01H1_41057</name>
</gene>
<dbReference type="Pfam" id="PF04476">
    <property type="entry name" value="4HFCP_synth"/>
    <property type="match status" value="1"/>
</dbReference>
<accession>X0UYN5</accession>
<evidence type="ECO:0000256" key="6">
    <source>
        <dbReference type="ARBA" id="ARBA00047628"/>
    </source>
</evidence>
<proteinExistence type="predicted"/>
<evidence type="ECO:0000256" key="1">
    <source>
        <dbReference type="ARBA" id="ARBA00003810"/>
    </source>
</evidence>
<dbReference type="EC" id="4.2.3.153" evidence="2"/>
<comment type="function">
    <text evidence="1">Catalyzes the formation of 4-(hydroxymethyl)-2-furancarboxaldehyde phosphate (4-HFC-P) from two molecules of glyceraldehyde-3-P (GA-3-P).</text>
</comment>
<reference evidence="7" key="1">
    <citation type="journal article" date="2014" name="Front. Microbiol.">
        <title>High frequency of phylogenetically diverse reductive dehalogenase-homologous genes in deep subseafloor sedimentary metagenomes.</title>
        <authorList>
            <person name="Kawai M."/>
            <person name="Futagami T."/>
            <person name="Toyoda A."/>
            <person name="Takaki Y."/>
            <person name="Nishi S."/>
            <person name="Hori S."/>
            <person name="Arai W."/>
            <person name="Tsubouchi T."/>
            <person name="Morono Y."/>
            <person name="Uchiyama I."/>
            <person name="Ito T."/>
            <person name="Fujiyama A."/>
            <person name="Inagaki F."/>
            <person name="Takami H."/>
        </authorList>
    </citation>
    <scope>NUCLEOTIDE SEQUENCE</scope>
    <source>
        <strain evidence="7">Expedition CK06-06</strain>
    </source>
</reference>
<dbReference type="EMBL" id="BARS01026022">
    <property type="protein sequence ID" value="GAG10930.1"/>
    <property type="molecule type" value="Genomic_DNA"/>
</dbReference>
<evidence type="ECO:0000313" key="7">
    <source>
        <dbReference type="EMBL" id="GAG10930.1"/>
    </source>
</evidence>
<keyword evidence="4" id="KW-0704">Schiff base</keyword>
<keyword evidence="3" id="KW-0456">Lyase</keyword>
<evidence type="ECO:0000256" key="4">
    <source>
        <dbReference type="ARBA" id="ARBA00023270"/>
    </source>
</evidence>
<name>X0UYN5_9ZZZZ</name>
<dbReference type="InterPro" id="IPR007565">
    <property type="entry name" value="4HFCP_synth"/>
</dbReference>
<comment type="catalytic activity">
    <reaction evidence="6">
        <text>2 D-glyceraldehyde 3-phosphate = 4-(hydroxymethyl)-2-furancarboxaldehyde phosphate + phosphate + 2 H2O</text>
        <dbReference type="Rhea" id="RHEA:43536"/>
        <dbReference type="ChEBI" id="CHEBI:15377"/>
        <dbReference type="ChEBI" id="CHEBI:43474"/>
        <dbReference type="ChEBI" id="CHEBI:59776"/>
        <dbReference type="ChEBI" id="CHEBI:83407"/>
        <dbReference type="EC" id="4.2.3.153"/>
    </reaction>
</comment>
<evidence type="ECO:0000256" key="2">
    <source>
        <dbReference type="ARBA" id="ARBA00012553"/>
    </source>
</evidence>
<dbReference type="GO" id="GO:0016829">
    <property type="term" value="F:lyase activity"/>
    <property type="evidence" value="ECO:0007669"/>
    <property type="project" value="UniProtKB-KW"/>
</dbReference>
<evidence type="ECO:0000256" key="5">
    <source>
        <dbReference type="ARBA" id="ARBA00032523"/>
    </source>
</evidence>
<organism evidence="7">
    <name type="scientific">marine sediment metagenome</name>
    <dbReference type="NCBI Taxonomy" id="412755"/>
    <lineage>
        <taxon>unclassified sequences</taxon>
        <taxon>metagenomes</taxon>
        <taxon>ecological metagenomes</taxon>
    </lineage>
</organism>
<evidence type="ECO:0000256" key="3">
    <source>
        <dbReference type="ARBA" id="ARBA00023239"/>
    </source>
</evidence>
<protein>
    <recommendedName>
        <fullName evidence="2">(5-formylfuran-3-yl)methyl phosphate synthase</fullName>
        <ecNumber evidence="2">4.2.3.153</ecNumber>
    </recommendedName>
    <alternativeName>
        <fullName evidence="5">4-(hydroxymethyl)-2-furancarboxaldehyde-phosphate synthase</fullName>
    </alternativeName>
</protein>
<dbReference type="AlphaFoldDB" id="X0UYN5"/>
<sequence length="31" mass="3336">MKLLISPIDRDEALEAIKGGADIIDVKNPAE</sequence>
<comment type="caution">
    <text evidence="7">The sequence shown here is derived from an EMBL/GenBank/DDBJ whole genome shotgun (WGS) entry which is preliminary data.</text>
</comment>
<feature type="non-terminal residue" evidence="7">
    <location>
        <position position="31"/>
    </location>
</feature>